<dbReference type="PANTHER" id="PTHR12383">
    <property type="entry name" value="PROTEASE FAMILY S26 MITOCHONDRIAL INNER MEMBRANE PROTEASE-RELATED"/>
    <property type="match status" value="1"/>
</dbReference>
<proteinExistence type="predicted"/>
<name>A0A061IZ65_TRYRA</name>
<dbReference type="OrthoDB" id="308440at2759"/>
<evidence type="ECO:0000313" key="7">
    <source>
        <dbReference type="EMBL" id="ESL08448.1"/>
    </source>
</evidence>
<comment type="subcellular location">
    <subcellularLocation>
        <location evidence="1">Mitochondrion inner membrane</location>
    </subcellularLocation>
</comment>
<dbReference type="Proteomes" id="UP000031737">
    <property type="component" value="Unassembled WGS sequence"/>
</dbReference>
<sequence>MRWWFSVLRYDLPYILLGVIVGWNSDVCCSIKGRSMLPTLAPGDYVLFLPYNVLRVFGYLFRHPLVRTGDVVVMNISPELTVCKRVLRSTADASVMRRWNEEQFTELSPDQVPLLESDAASEEFSAECEARIYNSIAEYARSRDWDACLECVERPSAWLWLEGDNPKESFDSRHTGAMPFECLKGLVLLKAWPSIGLLPPRPPPDK</sequence>
<feature type="domain" description="Peptidase S26" evidence="6">
    <location>
        <begin position="29"/>
        <end position="192"/>
    </location>
</feature>
<dbReference type="Pfam" id="PF10502">
    <property type="entry name" value="Peptidase_S26"/>
    <property type="match status" value="1"/>
</dbReference>
<dbReference type="EMBL" id="AUPL01003849">
    <property type="protein sequence ID" value="ESL08448.1"/>
    <property type="molecule type" value="Genomic_DNA"/>
</dbReference>
<dbReference type="GO" id="GO:0004252">
    <property type="term" value="F:serine-type endopeptidase activity"/>
    <property type="evidence" value="ECO:0007669"/>
    <property type="project" value="InterPro"/>
</dbReference>
<dbReference type="GO" id="GO:0006627">
    <property type="term" value="P:protein processing involved in protein targeting to mitochondrion"/>
    <property type="evidence" value="ECO:0007669"/>
    <property type="project" value="TreeGrafter"/>
</dbReference>
<reference evidence="7 8" key="1">
    <citation type="submission" date="2013-07" db="EMBL/GenBank/DDBJ databases">
        <authorList>
            <person name="Stoco P.H."/>
            <person name="Wagner G."/>
            <person name="Gerber A."/>
            <person name="Zaha A."/>
            <person name="Thompson C."/>
            <person name="Bartholomeu D.C."/>
            <person name="Luckemeyer D.D."/>
            <person name="Bahia D."/>
            <person name="Loreto E."/>
            <person name="Prestes E.B."/>
            <person name="Lima F.M."/>
            <person name="Rodrigues-Luiz G."/>
            <person name="Vallejo G.A."/>
            <person name="Filho J.F."/>
            <person name="Monteiro K.M."/>
            <person name="Tyler K.M."/>
            <person name="de Almeida L.G."/>
            <person name="Ortiz M.F."/>
            <person name="Siervo M.A."/>
            <person name="de Moraes M.H."/>
            <person name="Cunha O.L."/>
            <person name="Mendonca-Neto R."/>
            <person name="Silva R."/>
            <person name="Teixeira S.M."/>
            <person name="Murta S.M."/>
            <person name="Sincero T.C."/>
            <person name="Mendes T.A."/>
            <person name="Urmenyi T.P."/>
            <person name="Silva V.G."/>
            <person name="da Rocha W.D."/>
            <person name="Andersson B."/>
            <person name="Romanha A.J."/>
            <person name="Steindel M."/>
            <person name="de Vasconcelos A.T."/>
            <person name="Grisard E.C."/>
        </authorList>
    </citation>
    <scope>NUCLEOTIDE SEQUENCE [LARGE SCALE GENOMIC DNA]</scope>
    <source>
        <strain evidence="7 8">SC58</strain>
    </source>
</reference>
<evidence type="ECO:0000256" key="2">
    <source>
        <dbReference type="ARBA" id="ARBA00022792"/>
    </source>
</evidence>
<dbReference type="InterPro" id="IPR019533">
    <property type="entry name" value="Peptidase_S26"/>
</dbReference>
<dbReference type="CDD" id="cd06530">
    <property type="entry name" value="S26_SPase_I"/>
    <property type="match status" value="1"/>
</dbReference>
<dbReference type="PANTHER" id="PTHR12383:SF16">
    <property type="entry name" value="MITOCHONDRIAL INNER MEMBRANE PROTEASE SUBUNIT 1"/>
    <property type="match status" value="1"/>
</dbReference>
<evidence type="ECO:0000256" key="4">
    <source>
        <dbReference type="ARBA" id="ARBA00023128"/>
    </source>
</evidence>
<evidence type="ECO:0000259" key="6">
    <source>
        <dbReference type="Pfam" id="PF10502"/>
    </source>
</evidence>
<evidence type="ECO:0000256" key="3">
    <source>
        <dbReference type="ARBA" id="ARBA00022801"/>
    </source>
</evidence>
<evidence type="ECO:0000256" key="1">
    <source>
        <dbReference type="ARBA" id="ARBA00004273"/>
    </source>
</evidence>
<gene>
    <name evidence="7" type="ORF">TRSC58_03849</name>
</gene>
<evidence type="ECO:0000313" key="8">
    <source>
        <dbReference type="Proteomes" id="UP000031737"/>
    </source>
</evidence>
<protein>
    <submittedName>
        <fullName evidence="7">Mitochondrial inner membrane signal peptidase protein</fullName>
    </submittedName>
</protein>
<keyword evidence="5" id="KW-0472">Membrane</keyword>
<keyword evidence="3" id="KW-0378">Hydrolase</keyword>
<dbReference type="SUPFAM" id="SSF51306">
    <property type="entry name" value="LexA/Signal peptidase"/>
    <property type="match status" value="1"/>
</dbReference>
<comment type="caution">
    <text evidence="7">The sequence shown here is derived from an EMBL/GenBank/DDBJ whole genome shotgun (WGS) entry which is preliminary data.</text>
</comment>
<keyword evidence="2" id="KW-0999">Mitochondrion inner membrane</keyword>
<accession>A0A061IZ65</accession>
<dbReference type="GO" id="GO:0006465">
    <property type="term" value="P:signal peptide processing"/>
    <property type="evidence" value="ECO:0007669"/>
    <property type="project" value="InterPro"/>
</dbReference>
<keyword evidence="4" id="KW-0496">Mitochondrion</keyword>
<dbReference type="InterPro" id="IPR036286">
    <property type="entry name" value="LexA/Signal_pep-like_sf"/>
</dbReference>
<dbReference type="GO" id="GO:0042720">
    <property type="term" value="C:mitochondrial inner membrane peptidase complex"/>
    <property type="evidence" value="ECO:0007669"/>
    <property type="project" value="TreeGrafter"/>
</dbReference>
<evidence type="ECO:0000256" key="5">
    <source>
        <dbReference type="ARBA" id="ARBA00023136"/>
    </source>
</evidence>
<dbReference type="VEuPathDB" id="TriTrypDB:TRSC58_03849"/>
<organism evidence="7 8">
    <name type="scientific">Trypanosoma rangeli SC58</name>
    <dbReference type="NCBI Taxonomy" id="429131"/>
    <lineage>
        <taxon>Eukaryota</taxon>
        <taxon>Discoba</taxon>
        <taxon>Euglenozoa</taxon>
        <taxon>Kinetoplastea</taxon>
        <taxon>Metakinetoplastina</taxon>
        <taxon>Trypanosomatida</taxon>
        <taxon>Trypanosomatidae</taxon>
        <taxon>Trypanosoma</taxon>
        <taxon>Herpetosoma</taxon>
    </lineage>
</organism>
<dbReference type="InterPro" id="IPR052064">
    <property type="entry name" value="Mito_IMP1_subunit"/>
</dbReference>
<dbReference type="AlphaFoldDB" id="A0A061IZ65"/>
<dbReference type="Gene3D" id="2.10.109.10">
    <property type="entry name" value="Umud Fragment, subunit A"/>
    <property type="match status" value="1"/>
</dbReference>
<keyword evidence="8" id="KW-1185">Reference proteome</keyword>